<dbReference type="RefSeq" id="WP_282010012.1">
    <property type="nucleotide sequence ID" value="NZ_OX336137.1"/>
</dbReference>
<accession>A0ABN8VYR6</accession>
<gene>
    <name evidence="2" type="ORF">NSPWAT_0182</name>
</gene>
<evidence type="ECO:0000256" key="1">
    <source>
        <dbReference type="SAM" id="Phobius"/>
    </source>
</evidence>
<protein>
    <submittedName>
        <fullName evidence="2">Uncharacterized protein</fullName>
    </submittedName>
</protein>
<dbReference type="EMBL" id="OX336137">
    <property type="protein sequence ID" value="CAI2717041.1"/>
    <property type="molecule type" value="Genomic_DNA"/>
</dbReference>
<feature type="transmembrane region" description="Helical" evidence="1">
    <location>
        <begin position="33"/>
        <end position="52"/>
    </location>
</feature>
<keyword evidence="1" id="KW-1133">Transmembrane helix</keyword>
<sequence>MQVLIWGLTLLVLALAIHLIVWKIRLPRRQTKVLLQIFFGTLIAGSAGLWTHPELSLFGVAAPEGWTQYARIALLFIAFTLAYMITYSGLEADSPSLVMVQTIAQAGDAGLPRQTFFERMNDDVLVKPRLRDLLTDKMATLQDGRYHLTPKGRTMARLFVVYRAVLKAGKGG</sequence>
<evidence type="ECO:0000313" key="2">
    <source>
        <dbReference type="EMBL" id="CAI2717041.1"/>
    </source>
</evidence>
<keyword evidence="1" id="KW-0812">Transmembrane</keyword>
<name>A0ABN8VYR6_9BACT</name>
<keyword evidence="1" id="KW-0472">Membrane</keyword>
<feature type="transmembrane region" description="Helical" evidence="1">
    <location>
        <begin position="6"/>
        <end position="26"/>
    </location>
</feature>
<feature type="transmembrane region" description="Helical" evidence="1">
    <location>
        <begin position="72"/>
        <end position="90"/>
    </location>
</feature>
<keyword evidence="3" id="KW-1185">Reference proteome</keyword>
<reference evidence="2 3" key="1">
    <citation type="submission" date="2022-09" db="EMBL/GenBank/DDBJ databases">
        <authorList>
            <person name="Kop L."/>
        </authorList>
    </citation>
    <scope>NUCLEOTIDE SEQUENCE [LARGE SCALE GENOMIC DNA]</scope>
    <source>
        <strain evidence="2 3">347</strain>
    </source>
</reference>
<proteinExistence type="predicted"/>
<evidence type="ECO:0000313" key="3">
    <source>
        <dbReference type="Proteomes" id="UP001157733"/>
    </source>
</evidence>
<organism evidence="2 3">
    <name type="scientific">Nitrospina watsonii</name>
    <dbReference type="NCBI Taxonomy" id="1323948"/>
    <lineage>
        <taxon>Bacteria</taxon>
        <taxon>Pseudomonadati</taxon>
        <taxon>Nitrospinota/Tectimicrobiota group</taxon>
        <taxon>Nitrospinota</taxon>
        <taxon>Nitrospinia</taxon>
        <taxon>Nitrospinales</taxon>
        <taxon>Nitrospinaceae</taxon>
        <taxon>Nitrospina</taxon>
    </lineage>
</organism>
<dbReference type="Proteomes" id="UP001157733">
    <property type="component" value="Chromosome"/>
</dbReference>